<sequence length="503" mass="57915">MATPRVQWISQRILESFEPALSPSEVTDFLGSPPVKKLFDELLAGKDGTKVFVHFQADPTDKGNDASRMRLSASTGNTLPIRSKCCYFLRITADGKAVDVTKGSDTTLLFGELAPNVLRDLESSLAQLFTPLFKAREDWGKADPELKVEFMNESEKFANDLREALHSMDSGLELRRPDREFENAGTRGSAVSESPQVIAHYEDVLKDWCDVISTYLETNTTSDGKTKDDEIDDDGPMGELEYWRRRMQRLTSITEQLKTNEYKDVFFVLSRTSKNVSDDTKQRIQTLLRRWKQTDISITEAANEAKDNVKYLFTLEKFIVPLYSGTPSTIIDTLPALMNSIKMIHSIARYYNTSERMASLLTKITNQMITNCKNCITGGETFEVMWTKEPEELVRNLDSCLKLNEAYQQQYRATKDKLFSMPKGKQFEFNEMQIFGKFDLFCRRIIKLIDMFTTIHQFSSLGQHKLEGMEELIGKFNGVIREFRLRNHDLLDYRNNRFDRDYV</sequence>
<dbReference type="InterPro" id="IPR026983">
    <property type="entry name" value="DHC"/>
</dbReference>
<dbReference type="InterPro" id="IPR013594">
    <property type="entry name" value="Dynein_heavy_tail"/>
</dbReference>
<dbReference type="Pfam" id="PF08385">
    <property type="entry name" value="DHC_N1"/>
    <property type="match status" value="1"/>
</dbReference>
<name>A0A6A4ZH60_9STRA</name>
<comment type="similarity">
    <text evidence="1">Belongs to the dynein heavy chain family.</text>
</comment>
<reference evidence="3" key="1">
    <citation type="submission" date="2019-06" db="EMBL/GenBank/DDBJ databases">
        <title>Genomics analysis of Aphanomyces spp. identifies a new class of oomycete effector associated with host adaptation.</title>
        <authorList>
            <person name="Gaulin E."/>
        </authorList>
    </citation>
    <scope>NUCLEOTIDE SEQUENCE</scope>
    <source>
        <strain evidence="3">CBS 578.67</strain>
    </source>
</reference>
<dbReference type="GO" id="GO:0007018">
    <property type="term" value="P:microtubule-based movement"/>
    <property type="evidence" value="ECO:0007669"/>
    <property type="project" value="InterPro"/>
</dbReference>
<dbReference type="PANTHER" id="PTHR46532">
    <property type="entry name" value="MALE FERTILITY FACTOR KL5"/>
    <property type="match status" value="1"/>
</dbReference>
<accession>A0A6A4ZH60</accession>
<dbReference type="GO" id="GO:0051959">
    <property type="term" value="F:dynein light intermediate chain binding"/>
    <property type="evidence" value="ECO:0007669"/>
    <property type="project" value="InterPro"/>
</dbReference>
<evidence type="ECO:0000259" key="2">
    <source>
        <dbReference type="Pfam" id="PF08385"/>
    </source>
</evidence>
<proteinExistence type="inferred from homology"/>
<protein>
    <recommendedName>
        <fullName evidence="2">Dynein heavy chain tail domain-containing protein</fullName>
    </recommendedName>
</protein>
<dbReference type="GO" id="GO:0045505">
    <property type="term" value="F:dynein intermediate chain binding"/>
    <property type="evidence" value="ECO:0007669"/>
    <property type="project" value="InterPro"/>
</dbReference>
<evidence type="ECO:0000313" key="3">
    <source>
        <dbReference type="EMBL" id="KAF0716584.1"/>
    </source>
</evidence>
<evidence type="ECO:0000256" key="1">
    <source>
        <dbReference type="ARBA" id="ARBA00008887"/>
    </source>
</evidence>
<dbReference type="AlphaFoldDB" id="A0A6A4ZH60"/>
<dbReference type="GO" id="GO:0005858">
    <property type="term" value="C:axonemal dynein complex"/>
    <property type="evidence" value="ECO:0007669"/>
    <property type="project" value="TreeGrafter"/>
</dbReference>
<gene>
    <name evidence="3" type="ORF">As57867_002755</name>
</gene>
<feature type="non-terminal residue" evidence="3">
    <location>
        <position position="503"/>
    </location>
</feature>
<organism evidence="3">
    <name type="scientific">Aphanomyces stellatus</name>
    <dbReference type="NCBI Taxonomy" id="120398"/>
    <lineage>
        <taxon>Eukaryota</taxon>
        <taxon>Sar</taxon>
        <taxon>Stramenopiles</taxon>
        <taxon>Oomycota</taxon>
        <taxon>Saprolegniomycetes</taxon>
        <taxon>Saprolegniales</taxon>
        <taxon>Verrucalvaceae</taxon>
        <taxon>Aphanomyces</taxon>
    </lineage>
</organism>
<dbReference type="OrthoDB" id="185092at2759"/>
<comment type="caution">
    <text evidence="3">The sequence shown here is derived from an EMBL/GenBank/DDBJ whole genome shotgun (WGS) entry which is preliminary data.</text>
</comment>
<feature type="domain" description="Dynein heavy chain tail" evidence="2">
    <location>
        <begin position="199"/>
        <end position="502"/>
    </location>
</feature>
<dbReference type="EMBL" id="VJMH01000385">
    <property type="protein sequence ID" value="KAF0716584.1"/>
    <property type="molecule type" value="Genomic_DNA"/>
</dbReference>
<dbReference type="PANTHER" id="PTHR46532:SF4">
    <property type="entry name" value="AAA+ ATPASE DOMAIN-CONTAINING PROTEIN"/>
    <property type="match status" value="1"/>
</dbReference>